<feature type="transmembrane region" description="Helical" evidence="1">
    <location>
        <begin position="320"/>
        <end position="338"/>
    </location>
</feature>
<dbReference type="InterPro" id="IPR036734">
    <property type="entry name" value="Neur_chan_lig-bd_sf"/>
</dbReference>
<dbReference type="InterPro" id="IPR006201">
    <property type="entry name" value="Neur_channel"/>
</dbReference>
<dbReference type="GO" id="GO:0004888">
    <property type="term" value="F:transmembrane signaling receptor activity"/>
    <property type="evidence" value="ECO:0007669"/>
    <property type="project" value="InterPro"/>
</dbReference>
<dbReference type="SUPFAM" id="SSF63712">
    <property type="entry name" value="Nicotinic receptor ligand binding domain-like"/>
    <property type="match status" value="1"/>
</dbReference>
<reference evidence="3 4" key="2">
    <citation type="submission" date="2018-11" db="EMBL/GenBank/DDBJ databases">
        <authorList>
            <consortium name="Pathogen Informatics"/>
        </authorList>
    </citation>
    <scope>NUCLEOTIDE SEQUENCE [LARGE SCALE GENOMIC DNA]</scope>
</reference>
<feature type="transmembrane region" description="Helical" evidence="1">
    <location>
        <begin position="230"/>
        <end position="254"/>
    </location>
</feature>
<keyword evidence="4" id="KW-1185">Reference proteome</keyword>
<dbReference type="Proteomes" id="UP000270296">
    <property type="component" value="Unassembled WGS sequence"/>
</dbReference>
<dbReference type="AlphaFoldDB" id="A0A183IW38"/>
<dbReference type="OrthoDB" id="5920062at2759"/>
<accession>A0A183IW38</accession>
<evidence type="ECO:0000313" key="5">
    <source>
        <dbReference type="WBParaSite" id="SBAD_0000812801-mRNA-1"/>
    </source>
</evidence>
<dbReference type="EMBL" id="UZAM01010986">
    <property type="protein sequence ID" value="VDP14450.1"/>
    <property type="molecule type" value="Genomic_DNA"/>
</dbReference>
<name>A0A183IW38_9BILA</name>
<dbReference type="PANTHER" id="PTHR18945">
    <property type="entry name" value="NEUROTRANSMITTER GATED ION CHANNEL"/>
    <property type="match status" value="1"/>
</dbReference>
<evidence type="ECO:0000256" key="1">
    <source>
        <dbReference type="SAM" id="Phobius"/>
    </source>
</evidence>
<gene>
    <name evidence="3" type="ORF">SBAD_LOCUS7835</name>
</gene>
<keyword evidence="1" id="KW-0812">Transmembrane</keyword>
<organism evidence="5">
    <name type="scientific">Soboliphyme baturini</name>
    <dbReference type="NCBI Taxonomy" id="241478"/>
    <lineage>
        <taxon>Eukaryota</taxon>
        <taxon>Metazoa</taxon>
        <taxon>Ecdysozoa</taxon>
        <taxon>Nematoda</taxon>
        <taxon>Enoplea</taxon>
        <taxon>Dorylaimia</taxon>
        <taxon>Dioctophymatida</taxon>
        <taxon>Dioctophymatoidea</taxon>
        <taxon>Soboliphymatidae</taxon>
        <taxon>Soboliphyme</taxon>
    </lineage>
</organism>
<feature type="transmembrane region" description="Helical" evidence="1">
    <location>
        <begin position="199"/>
        <end position="218"/>
    </location>
</feature>
<sequence>MDIYGRLILSWNDSRVTWDKKEWGISWLNFYWLQIWTPQLTQTNAPATKESEIKSKVLGANSAGNIFMWLDFSLSVLTDFDYSRFPFDQQRGCFKVDDKRHFAVHLKLDSNAGEFARNSLQGLHPARWDVVDIELLENQFSLKVLQNDVPVDAISSNLDICVTLKRDTSYIGLAVIGPCIATALITMMSFMASKYWNQIVTLIASIGLQIISAHSFISELPPASGVAPPFVKFCSFNLALTCILLILFGLLSFLTSLKHALPPPNWISRPISFICTFCPFFGKQSDQVKLGEDGTVTINEQTTPPTYQSPWDSVGKSIKIFFFIATFSLYVLAILISFSS</sequence>
<feature type="domain" description="Neurotransmitter-gated ion-channel ligand-binding" evidence="2">
    <location>
        <begin position="7"/>
        <end position="95"/>
    </location>
</feature>
<keyword evidence="1" id="KW-0472">Membrane</keyword>
<dbReference type="GO" id="GO:0016020">
    <property type="term" value="C:membrane"/>
    <property type="evidence" value="ECO:0007669"/>
    <property type="project" value="InterPro"/>
</dbReference>
<dbReference type="Gene3D" id="2.70.170.10">
    <property type="entry name" value="Neurotransmitter-gated ion-channel ligand-binding domain"/>
    <property type="match status" value="1"/>
</dbReference>
<feature type="transmembrane region" description="Helical" evidence="1">
    <location>
        <begin position="170"/>
        <end position="192"/>
    </location>
</feature>
<proteinExistence type="predicted"/>
<reference evidence="5" key="1">
    <citation type="submission" date="2016-06" db="UniProtKB">
        <authorList>
            <consortium name="WormBaseParasite"/>
        </authorList>
    </citation>
    <scope>IDENTIFICATION</scope>
</reference>
<dbReference type="GO" id="GO:0005230">
    <property type="term" value="F:extracellular ligand-gated monoatomic ion channel activity"/>
    <property type="evidence" value="ECO:0007669"/>
    <property type="project" value="InterPro"/>
</dbReference>
<evidence type="ECO:0000313" key="3">
    <source>
        <dbReference type="EMBL" id="VDP14450.1"/>
    </source>
</evidence>
<dbReference type="WBParaSite" id="SBAD_0000812801-mRNA-1">
    <property type="protein sequence ID" value="SBAD_0000812801-mRNA-1"/>
    <property type="gene ID" value="SBAD_0000812801"/>
</dbReference>
<evidence type="ECO:0000313" key="4">
    <source>
        <dbReference type="Proteomes" id="UP000270296"/>
    </source>
</evidence>
<dbReference type="InterPro" id="IPR006202">
    <property type="entry name" value="Neur_chan_lig-bd"/>
</dbReference>
<evidence type="ECO:0000259" key="2">
    <source>
        <dbReference type="Pfam" id="PF02931"/>
    </source>
</evidence>
<dbReference type="Pfam" id="PF02931">
    <property type="entry name" value="Neur_chan_LBD"/>
    <property type="match status" value="1"/>
</dbReference>
<keyword evidence="1" id="KW-1133">Transmembrane helix</keyword>
<protein>
    <submittedName>
        <fullName evidence="5">Neur_chan_LBD domain-containing protein</fullName>
    </submittedName>
</protein>